<feature type="region of interest" description="Disordered" evidence="1">
    <location>
        <begin position="55"/>
        <end position="81"/>
    </location>
</feature>
<keyword evidence="4" id="KW-1185">Reference proteome</keyword>
<reference evidence="3 4" key="1">
    <citation type="journal article" date="2013" name="Nat. Commun.">
        <title>The evolution and pathogenic mechanisms of the rice sheath blight pathogen.</title>
        <authorList>
            <person name="Zheng A."/>
            <person name="Lin R."/>
            <person name="Xu L."/>
            <person name="Qin P."/>
            <person name="Tang C."/>
            <person name="Ai P."/>
            <person name="Zhang D."/>
            <person name="Liu Y."/>
            <person name="Sun Z."/>
            <person name="Feng H."/>
            <person name="Wang Y."/>
            <person name="Chen Y."/>
            <person name="Liang X."/>
            <person name="Fu R."/>
            <person name="Li Q."/>
            <person name="Zhang J."/>
            <person name="Yu X."/>
            <person name="Xie Z."/>
            <person name="Ding L."/>
            <person name="Guan P."/>
            <person name="Tang J."/>
            <person name="Liang Y."/>
            <person name="Wang S."/>
            <person name="Deng Q."/>
            <person name="Li S."/>
            <person name="Zhu J."/>
            <person name="Wang L."/>
            <person name="Liu H."/>
            <person name="Li P."/>
        </authorList>
    </citation>
    <scope>NUCLEOTIDE SEQUENCE [LARGE SCALE GENOMIC DNA]</scope>
    <source>
        <strain evidence="4">AG-1 IA</strain>
    </source>
</reference>
<evidence type="ECO:0000313" key="4">
    <source>
        <dbReference type="Proteomes" id="UP000011668"/>
    </source>
</evidence>
<dbReference type="EMBL" id="AFRT01002462">
    <property type="protein sequence ID" value="ELU37804.1"/>
    <property type="molecule type" value="Genomic_DNA"/>
</dbReference>
<feature type="signal peptide" evidence="2">
    <location>
        <begin position="1"/>
        <end position="19"/>
    </location>
</feature>
<dbReference type="Proteomes" id="UP000011668">
    <property type="component" value="Unassembled WGS sequence"/>
</dbReference>
<gene>
    <name evidence="3" type="ORF">AG1IA_08167</name>
</gene>
<accession>L8WN92</accession>
<evidence type="ECO:0000313" key="3">
    <source>
        <dbReference type="EMBL" id="ELU37804.1"/>
    </source>
</evidence>
<sequence>MYGLKITAIAAVCASMVVAVPTHKNEDSCGHSSFWYGRKSVSTTIKIGATHPRIGIAESGTGTRSSNIASPRPQRTGMPDALMDGNGTTKTTRVCPHTLGPHLLVNATPLTSGGRASLLVFLMVVTPSHLTLLMDGTAPRSGTGTRAGTALLASLTTEALNAIGSTAGTMMISAASPIATKSARSTFAHVANLTRQDL</sequence>
<dbReference type="OrthoDB" id="3166698at2759"/>
<name>L8WN92_THACA</name>
<protein>
    <submittedName>
        <fullName evidence="3">Uncharacterized protein</fullName>
    </submittedName>
</protein>
<feature type="compositionally biased region" description="Polar residues" evidence="1">
    <location>
        <begin position="60"/>
        <end position="69"/>
    </location>
</feature>
<proteinExistence type="predicted"/>
<feature type="chain" id="PRO_5003997100" evidence="2">
    <location>
        <begin position="20"/>
        <end position="198"/>
    </location>
</feature>
<evidence type="ECO:0000256" key="2">
    <source>
        <dbReference type="SAM" id="SignalP"/>
    </source>
</evidence>
<keyword evidence="2" id="KW-0732">Signal</keyword>
<dbReference type="AlphaFoldDB" id="L8WN92"/>
<evidence type="ECO:0000256" key="1">
    <source>
        <dbReference type="SAM" id="MobiDB-lite"/>
    </source>
</evidence>
<organism evidence="3 4">
    <name type="scientific">Thanatephorus cucumeris (strain AG1-IA)</name>
    <name type="common">Rice sheath blight fungus</name>
    <name type="synonym">Rhizoctonia solani</name>
    <dbReference type="NCBI Taxonomy" id="983506"/>
    <lineage>
        <taxon>Eukaryota</taxon>
        <taxon>Fungi</taxon>
        <taxon>Dikarya</taxon>
        <taxon>Basidiomycota</taxon>
        <taxon>Agaricomycotina</taxon>
        <taxon>Agaricomycetes</taxon>
        <taxon>Cantharellales</taxon>
        <taxon>Ceratobasidiaceae</taxon>
        <taxon>Rhizoctonia</taxon>
        <taxon>Rhizoctonia solani AG-1</taxon>
    </lineage>
</organism>
<dbReference type="HOGENOM" id="CLU_1378973_0_0_1"/>
<comment type="caution">
    <text evidence="3">The sequence shown here is derived from an EMBL/GenBank/DDBJ whole genome shotgun (WGS) entry which is preliminary data.</text>
</comment>